<dbReference type="GeneID" id="106181193"/>
<dbReference type="GO" id="GO:0005737">
    <property type="term" value="C:cytoplasm"/>
    <property type="evidence" value="ECO:0007669"/>
    <property type="project" value="TreeGrafter"/>
</dbReference>
<comment type="similarity">
    <text evidence="2 8">Belongs to the glycosyltransferase 92 family.</text>
</comment>
<dbReference type="AlphaFoldDB" id="A0A1S3KEB1"/>
<evidence type="ECO:0000256" key="2">
    <source>
        <dbReference type="ARBA" id="ARBA00007647"/>
    </source>
</evidence>
<dbReference type="Proteomes" id="UP000085678">
    <property type="component" value="Unplaced"/>
</dbReference>
<dbReference type="GO" id="GO:0016020">
    <property type="term" value="C:membrane"/>
    <property type="evidence" value="ECO:0007669"/>
    <property type="project" value="UniProtKB-SubCell"/>
</dbReference>
<name>A0A1S3KEB1_LINAN</name>
<comment type="subcellular location">
    <subcellularLocation>
        <location evidence="1">Membrane</location>
        <topology evidence="1">Single-pass membrane protein</topology>
    </subcellularLocation>
</comment>
<sequence length="387" mass="45100">MTSENVQFYKLNGSGDIYLYSAFFDPRKQSQHCVRILGMWPNARKAKWAAPSVPPTLYCRFSKPHNKPKLVKGAIYEFNEHHNARFSGFILTCNVSSHPENVTVLRSSHIEDDEGVQLSVIPLVPHLNPSVNMTLCIPPLFGAVKPERLVEFIELNLILGAQKFDFYIYEGQDMDEKGKNISAETLRVLKYYSKKKIARLHYWFFPLKSRSMWYFGQVASLHDCLYKNIGRTKYLSFHDIDEFVIPIQKNMSTLQEMMAKIDDGKHCGYQIKMTYMQVPKNKEPLLSSEKRTADVSSVRTKCIVRPERIFEMGIHHISKQNEERFTSVMVPGVVALVYHYRTCSPKYKFNCRVFSKESVLEKYRQKWFDNTNAVLSELGLRRYFLIE</sequence>
<gene>
    <name evidence="10" type="primary">LOC106181193</name>
</gene>
<evidence type="ECO:0000256" key="8">
    <source>
        <dbReference type="RuleBase" id="RU366017"/>
    </source>
</evidence>
<dbReference type="RefSeq" id="XP_013420963.1">
    <property type="nucleotide sequence ID" value="XM_013565509.1"/>
</dbReference>
<dbReference type="OrthoDB" id="2526284at2759"/>
<protein>
    <recommendedName>
        <fullName evidence="8">Glycosyltransferase family 92 protein</fullName>
        <ecNumber evidence="8">2.4.1.-</ecNumber>
    </recommendedName>
</protein>
<reference evidence="10" key="1">
    <citation type="submission" date="2025-08" db="UniProtKB">
        <authorList>
            <consortium name="RefSeq"/>
        </authorList>
    </citation>
    <scope>IDENTIFICATION</scope>
    <source>
        <tissue evidence="10">Gonads</tissue>
    </source>
</reference>
<dbReference type="GO" id="GO:0016757">
    <property type="term" value="F:glycosyltransferase activity"/>
    <property type="evidence" value="ECO:0007669"/>
    <property type="project" value="UniProtKB-UniRule"/>
</dbReference>
<organism evidence="9 10">
    <name type="scientific">Lingula anatina</name>
    <name type="common">Brachiopod</name>
    <name type="synonym">Lingula unguis</name>
    <dbReference type="NCBI Taxonomy" id="7574"/>
    <lineage>
        <taxon>Eukaryota</taxon>
        <taxon>Metazoa</taxon>
        <taxon>Spiralia</taxon>
        <taxon>Lophotrochozoa</taxon>
        <taxon>Brachiopoda</taxon>
        <taxon>Linguliformea</taxon>
        <taxon>Lingulata</taxon>
        <taxon>Lingulida</taxon>
        <taxon>Linguloidea</taxon>
        <taxon>Lingulidae</taxon>
        <taxon>Lingula</taxon>
    </lineage>
</organism>
<proteinExistence type="inferred from homology"/>
<evidence type="ECO:0000313" key="9">
    <source>
        <dbReference type="Proteomes" id="UP000085678"/>
    </source>
</evidence>
<evidence type="ECO:0000256" key="3">
    <source>
        <dbReference type="ARBA" id="ARBA00022676"/>
    </source>
</evidence>
<keyword evidence="4 8" id="KW-0808">Transferase</keyword>
<keyword evidence="3 8" id="KW-0328">Glycosyltransferase</keyword>
<keyword evidence="9" id="KW-1185">Reference proteome</keyword>
<dbReference type="PANTHER" id="PTHR21461:SF87">
    <property type="entry name" value="GH12965P"/>
    <property type="match status" value="1"/>
</dbReference>
<dbReference type="PANTHER" id="PTHR21461">
    <property type="entry name" value="GLYCOSYLTRANSFERASE FAMILY 92 PROTEIN"/>
    <property type="match status" value="1"/>
</dbReference>
<evidence type="ECO:0000256" key="1">
    <source>
        <dbReference type="ARBA" id="ARBA00004167"/>
    </source>
</evidence>
<evidence type="ECO:0000256" key="6">
    <source>
        <dbReference type="ARBA" id="ARBA00022989"/>
    </source>
</evidence>
<dbReference type="Pfam" id="PF01697">
    <property type="entry name" value="Glyco_transf_92"/>
    <property type="match status" value="1"/>
</dbReference>
<evidence type="ECO:0000256" key="4">
    <source>
        <dbReference type="ARBA" id="ARBA00022679"/>
    </source>
</evidence>
<dbReference type="KEGG" id="lak:106181193"/>
<dbReference type="InterPro" id="IPR008166">
    <property type="entry name" value="Glyco_transf_92"/>
</dbReference>
<evidence type="ECO:0000256" key="7">
    <source>
        <dbReference type="ARBA" id="ARBA00023136"/>
    </source>
</evidence>
<dbReference type="EC" id="2.4.1.-" evidence="8"/>
<dbReference type="InParanoid" id="A0A1S3KEB1"/>
<evidence type="ECO:0000313" key="10">
    <source>
        <dbReference type="RefSeq" id="XP_013420963.1"/>
    </source>
</evidence>
<keyword evidence="7" id="KW-0472">Membrane</keyword>
<accession>A0A1S3KEB1</accession>
<keyword evidence="6" id="KW-1133">Transmembrane helix</keyword>
<keyword evidence="5" id="KW-0812">Transmembrane</keyword>
<evidence type="ECO:0000256" key="5">
    <source>
        <dbReference type="ARBA" id="ARBA00022692"/>
    </source>
</evidence>